<dbReference type="SUPFAM" id="SSF54928">
    <property type="entry name" value="RNA-binding domain, RBD"/>
    <property type="match status" value="1"/>
</dbReference>
<dbReference type="InterPro" id="IPR012677">
    <property type="entry name" value="Nucleotide-bd_a/b_plait_sf"/>
</dbReference>
<dbReference type="SUPFAM" id="SSF48452">
    <property type="entry name" value="TPR-like"/>
    <property type="match status" value="1"/>
</dbReference>
<reference evidence="8" key="1">
    <citation type="submission" date="2025-08" db="UniProtKB">
        <authorList>
            <consortium name="RefSeq"/>
        </authorList>
    </citation>
    <scope>IDENTIFICATION</scope>
    <source>
        <tissue evidence="8">Total insect</tissue>
    </source>
</reference>
<dbReference type="RefSeq" id="XP_034248293.1">
    <property type="nucleotide sequence ID" value="XM_034392402.1"/>
</dbReference>
<dbReference type="InterPro" id="IPR011990">
    <property type="entry name" value="TPR-like_helical_dom_sf"/>
</dbReference>
<evidence type="ECO:0000256" key="2">
    <source>
        <dbReference type="ARBA" id="ARBA00022803"/>
    </source>
</evidence>
<dbReference type="GO" id="GO:0003723">
    <property type="term" value="F:RNA binding"/>
    <property type="evidence" value="ECO:0007669"/>
    <property type="project" value="UniProtKB-UniRule"/>
</dbReference>
<evidence type="ECO:0000256" key="5">
    <source>
        <dbReference type="PROSITE-ProRule" id="PRU00339"/>
    </source>
</evidence>
<dbReference type="InterPro" id="IPR000504">
    <property type="entry name" value="RRM_dom"/>
</dbReference>
<organism evidence="8">
    <name type="scientific">Thrips palmi</name>
    <name type="common">Melon thrips</name>
    <dbReference type="NCBI Taxonomy" id="161013"/>
    <lineage>
        <taxon>Eukaryota</taxon>
        <taxon>Metazoa</taxon>
        <taxon>Ecdysozoa</taxon>
        <taxon>Arthropoda</taxon>
        <taxon>Hexapoda</taxon>
        <taxon>Insecta</taxon>
        <taxon>Pterygota</taxon>
        <taxon>Neoptera</taxon>
        <taxon>Paraneoptera</taxon>
        <taxon>Thysanoptera</taxon>
        <taxon>Terebrantia</taxon>
        <taxon>Thripoidea</taxon>
        <taxon>Thripidae</taxon>
        <taxon>Thrips</taxon>
    </lineage>
</organism>
<dbReference type="SMART" id="SM00028">
    <property type="entry name" value="TPR"/>
    <property type="match status" value="3"/>
</dbReference>
<accession>A0A6P8ZSS5</accession>
<dbReference type="SMART" id="SM00360">
    <property type="entry name" value="RRM"/>
    <property type="match status" value="1"/>
</dbReference>
<dbReference type="CDD" id="cd00590">
    <property type="entry name" value="RRM_SF"/>
    <property type="match status" value="1"/>
</dbReference>
<name>A0A6P8ZSS5_THRPL</name>
<evidence type="ECO:0000259" key="6">
    <source>
        <dbReference type="PROSITE" id="PS50102"/>
    </source>
</evidence>
<evidence type="ECO:0000313" key="7">
    <source>
        <dbReference type="Proteomes" id="UP000515158"/>
    </source>
</evidence>
<dbReference type="InterPro" id="IPR035979">
    <property type="entry name" value="RBD_domain_sf"/>
</dbReference>
<gene>
    <name evidence="8" type="primary">LOC117649529</name>
</gene>
<dbReference type="Gene3D" id="1.25.40.10">
    <property type="entry name" value="Tetratricopeptide repeat domain"/>
    <property type="match status" value="1"/>
</dbReference>
<keyword evidence="3 4" id="KW-0694">RNA-binding</keyword>
<dbReference type="KEGG" id="tpal:117649529"/>
<dbReference type="Gene3D" id="3.30.70.330">
    <property type="match status" value="1"/>
</dbReference>
<protein>
    <submittedName>
        <fullName evidence="8">Small glutamine-rich tetratricopeptide repeat-containing protein 2-like</fullName>
    </submittedName>
</protein>
<dbReference type="Pfam" id="PF07719">
    <property type="entry name" value="TPR_2"/>
    <property type="match status" value="1"/>
</dbReference>
<evidence type="ECO:0000256" key="4">
    <source>
        <dbReference type="PROSITE-ProRule" id="PRU00176"/>
    </source>
</evidence>
<dbReference type="GeneID" id="117649529"/>
<dbReference type="PANTHER" id="PTHR47678:SF4">
    <property type="entry name" value="SHOCK PROTEIN 70 (HSP70)-INTERACTING PROTEIN, PUTATIVE-RELATED"/>
    <property type="match status" value="1"/>
</dbReference>
<evidence type="ECO:0000313" key="8">
    <source>
        <dbReference type="RefSeq" id="XP_034248293.1"/>
    </source>
</evidence>
<dbReference type="PROSITE" id="PS50005">
    <property type="entry name" value="TPR"/>
    <property type="match status" value="1"/>
</dbReference>
<dbReference type="Pfam" id="PF13432">
    <property type="entry name" value="TPR_16"/>
    <property type="match status" value="1"/>
</dbReference>
<sequence>MDELGEKGYQKCILDDWVGALAIWDDAIRRYPKEKRFYNNRALCYFHRKEYMRALADARYMTSHFPDYIRGHFREGEILSAMGKYEESYKCFTRARKLDPNNIEAINELAEAQIQILRKKGWTRYQAGCAITAAQDIQEAEQILKAGAISSKDSELYLSEDEDIHIATPKKIASTVYDAREDPSNPMKSYTLWIGNMTEKLTDSQVANFFKPYGEVKSAKLCLDKYCAFVNFARHESASKAMKALQGTDLGGNKKVVLRWPDKVLKGRES</sequence>
<keyword evidence="1" id="KW-0677">Repeat</keyword>
<keyword evidence="2 5" id="KW-0802">TPR repeat</keyword>
<dbReference type="Pfam" id="PF00076">
    <property type="entry name" value="RRM_1"/>
    <property type="match status" value="1"/>
</dbReference>
<dbReference type="Proteomes" id="UP000515158">
    <property type="component" value="Unplaced"/>
</dbReference>
<evidence type="ECO:0000256" key="1">
    <source>
        <dbReference type="ARBA" id="ARBA00022737"/>
    </source>
</evidence>
<proteinExistence type="predicted"/>
<dbReference type="PROSITE" id="PS50102">
    <property type="entry name" value="RRM"/>
    <property type="match status" value="1"/>
</dbReference>
<dbReference type="InParanoid" id="A0A6P8ZSS5"/>
<dbReference type="InterPro" id="IPR019734">
    <property type="entry name" value="TPR_rpt"/>
</dbReference>
<dbReference type="OrthoDB" id="2017782at2759"/>
<feature type="repeat" description="TPR" evidence="5">
    <location>
        <begin position="69"/>
        <end position="102"/>
    </location>
</feature>
<evidence type="ECO:0000256" key="3">
    <source>
        <dbReference type="ARBA" id="ARBA00022884"/>
    </source>
</evidence>
<keyword evidence="7" id="KW-1185">Reference proteome</keyword>
<feature type="domain" description="RRM" evidence="6">
    <location>
        <begin position="190"/>
        <end position="263"/>
    </location>
</feature>
<dbReference type="InterPro" id="IPR013105">
    <property type="entry name" value="TPR_2"/>
</dbReference>
<dbReference type="PANTHER" id="PTHR47678">
    <property type="entry name" value="TETRATRICOPEPTIDE REPEAT PROTEIN 31"/>
    <property type="match status" value="1"/>
</dbReference>
<dbReference type="AlphaFoldDB" id="A0A6P8ZSS5"/>